<reference evidence="1" key="1">
    <citation type="journal article" date="2002" name="Nature">
        <title>The genome sequence and structure of rice chromosome 1.</title>
        <authorList>
            <person name="Sasaki T."/>
            <person name="Matsumoto T."/>
            <person name="Yamamoto K."/>
            <person name="Sakata K."/>
            <person name="Baba T."/>
            <person name="Katayose Y."/>
            <person name="Wu J."/>
            <person name="Niimura Y."/>
            <person name="Cheng Z."/>
            <person name="Nagamura Y."/>
            <person name="Antonio B.A."/>
            <person name="Kanamori H."/>
            <person name="Hosokawa S."/>
            <person name="Masukawa M."/>
            <person name="Arikawa K."/>
            <person name="Chiden Y."/>
            <person name="Hayashi M."/>
            <person name="Okamoto M."/>
            <person name="Ando T."/>
            <person name="Aoki H."/>
            <person name="Arita K."/>
            <person name="Hamada M."/>
            <person name="Harada C."/>
            <person name="Hijishita S."/>
            <person name="Honda M."/>
            <person name="Ichikawa Y."/>
            <person name="Idonuma A."/>
            <person name="Iijima M."/>
            <person name="Ikeda M."/>
            <person name="Ikeno M."/>
            <person name="Itoh S."/>
            <person name="Itoh T."/>
            <person name="Itoh Y."/>
            <person name="Itoh Y."/>
            <person name="Iwabuchi A."/>
            <person name="Kamiya K."/>
            <person name="Karasawa W."/>
            <person name="Katagiri S."/>
            <person name="Kikuta A."/>
            <person name="Kobayashi N."/>
            <person name="Kono I."/>
            <person name="Machita K."/>
            <person name="Maehara T."/>
            <person name="Mizuno H."/>
            <person name="Mizubayashi T."/>
            <person name="Mukai Y."/>
            <person name="Nagasaki H."/>
            <person name="Nakashima M."/>
            <person name="Nakama Y."/>
            <person name="Nakamichi Y."/>
            <person name="Nakamura M."/>
            <person name="Namiki N."/>
            <person name="Negishi M."/>
            <person name="Ohta I."/>
            <person name="Ono N."/>
            <person name="Saji S."/>
            <person name="Sakai K."/>
            <person name="Shibata M."/>
            <person name="Shimokawa T."/>
            <person name="Shomura A."/>
            <person name="Song J."/>
            <person name="Takazaki Y."/>
            <person name="Terasawa K."/>
            <person name="Tsuji K."/>
            <person name="Waki K."/>
            <person name="Yamagata H."/>
            <person name="Yamane H."/>
            <person name="Yoshiki S."/>
            <person name="Yoshihara R."/>
            <person name="Yukawa K."/>
            <person name="Zhong H."/>
            <person name="Iwama H."/>
            <person name="Endo T."/>
            <person name="Ito H."/>
            <person name="Hahn J.H."/>
            <person name="Kim H.I."/>
            <person name="Eun M.Y."/>
            <person name="Yano M."/>
            <person name="Jiang J."/>
            <person name="Gojobori T."/>
        </authorList>
    </citation>
    <scope>NUCLEOTIDE SEQUENCE</scope>
</reference>
<evidence type="ECO:0000313" key="1">
    <source>
        <dbReference type="EMBL" id="BAD45194.1"/>
    </source>
</evidence>
<name>Q656Q2_ORYSJ</name>
<proteinExistence type="predicted"/>
<organism evidence="1">
    <name type="scientific">Oryza sativa subsp. japonica</name>
    <name type="common">Rice</name>
    <dbReference type="NCBI Taxonomy" id="39947"/>
    <lineage>
        <taxon>Eukaryota</taxon>
        <taxon>Viridiplantae</taxon>
        <taxon>Streptophyta</taxon>
        <taxon>Embryophyta</taxon>
        <taxon>Tracheophyta</taxon>
        <taxon>Spermatophyta</taxon>
        <taxon>Magnoliopsida</taxon>
        <taxon>Liliopsida</taxon>
        <taxon>Poales</taxon>
        <taxon>Poaceae</taxon>
        <taxon>BOP clade</taxon>
        <taxon>Oryzoideae</taxon>
        <taxon>Oryzeae</taxon>
        <taxon>Oryzinae</taxon>
        <taxon>Oryza</taxon>
        <taxon>Oryza sativa</taxon>
    </lineage>
</organism>
<protein>
    <submittedName>
        <fullName evidence="1">Uncharacterized protein</fullName>
    </submittedName>
</protein>
<accession>Q656Q2</accession>
<gene>
    <name evidence="1" type="ORF">B1151A10.34</name>
</gene>
<dbReference type="AlphaFoldDB" id="Q656Q2"/>
<dbReference type="EMBL" id="AP003413">
    <property type="protein sequence ID" value="BAD45194.1"/>
    <property type="molecule type" value="Genomic_DNA"/>
</dbReference>
<dbReference type="Proteomes" id="UP000817658">
    <property type="component" value="Chromosome 1"/>
</dbReference>
<sequence length="224" mass="23704">MKLNSINNTTIFDSRDNITSVCVAAVIEEAAASSSERGRRWAARLTASSRVGDIRVVPAERCGCDGGISANHHNLARAAGIRPISASSFSPRRSSFLAAAPPRPHPEASVGFTAAKAKPRMVGGEREEEEQSAWLAVPLPLGVTDPIPNPALLTLCHLHATFPMFQVIVDGAFYDFWCAEKGQAASAQTLLEASSMIADSSSSSQPKAVAVAQDTIEFSEPSGR</sequence>